<sequence length="90" mass="10541">MSSLKALLKIDLTFLVRIFTPHRFLAIILSWKVIDSIQFHFWERPSLNSFPSWWACTAGITFKGRPSSFSSIHCFANFDQLFCELKKEIQ</sequence>
<name>A0ABQ9HRM1_9NEOP</name>
<dbReference type="Proteomes" id="UP001159363">
    <property type="component" value="Chromosome X"/>
</dbReference>
<gene>
    <name evidence="1" type="ORF">PR048_013238</name>
</gene>
<evidence type="ECO:0000313" key="1">
    <source>
        <dbReference type="EMBL" id="KAJ8887024.1"/>
    </source>
</evidence>
<protein>
    <submittedName>
        <fullName evidence="1">Uncharacterized protein</fullName>
    </submittedName>
</protein>
<keyword evidence="2" id="KW-1185">Reference proteome</keyword>
<comment type="caution">
    <text evidence="1">The sequence shown here is derived from an EMBL/GenBank/DDBJ whole genome shotgun (WGS) entry which is preliminary data.</text>
</comment>
<evidence type="ECO:0000313" key="2">
    <source>
        <dbReference type="Proteomes" id="UP001159363"/>
    </source>
</evidence>
<accession>A0ABQ9HRM1</accession>
<reference evidence="1 2" key="1">
    <citation type="submission" date="2023-02" db="EMBL/GenBank/DDBJ databases">
        <title>LHISI_Scaffold_Assembly.</title>
        <authorList>
            <person name="Stuart O.P."/>
            <person name="Cleave R."/>
            <person name="Magrath M.J.L."/>
            <person name="Mikheyev A.S."/>
        </authorList>
    </citation>
    <scope>NUCLEOTIDE SEQUENCE [LARGE SCALE GENOMIC DNA]</scope>
    <source>
        <strain evidence="1">Daus_M_001</strain>
        <tissue evidence="1">Leg muscle</tissue>
    </source>
</reference>
<proteinExistence type="predicted"/>
<organism evidence="1 2">
    <name type="scientific">Dryococelus australis</name>
    <dbReference type="NCBI Taxonomy" id="614101"/>
    <lineage>
        <taxon>Eukaryota</taxon>
        <taxon>Metazoa</taxon>
        <taxon>Ecdysozoa</taxon>
        <taxon>Arthropoda</taxon>
        <taxon>Hexapoda</taxon>
        <taxon>Insecta</taxon>
        <taxon>Pterygota</taxon>
        <taxon>Neoptera</taxon>
        <taxon>Polyneoptera</taxon>
        <taxon>Phasmatodea</taxon>
        <taxon>Verophasmatodea</taxon>
        <taxon>Anareolatae</taxon>
        <taxon>Phasmatidae</taxon>
        <taxon>Eurycanthinae</taxon>
        <taxon>Dryococelus</taxon>
    </lineage>
</organism>
<dbReference type="EMBL" id="JARBHB010000004">
    <property type="protein sequence ID" value="KAJ8887024.1"/>
    <property type="molecule type" value="Genomic_DNA"/>
</dbReference>